<reference evidence="2 3" key="1">
    <citation type="submission" date="2023-03" db="EMBL/GenBank/DDBJ databases">
        <title>Complete genome of Arcanobacterium canis strain DSM 25104 isolated in 2010 from a canine otitis externa in Germany.</title>
        <authorList>
            <person name="Borowiak M."/>
            <person name="Kreitlow A."/>
            <person name="Malorny B."/>
            <person name="Laemmler C."/>
            <person name="Prenger-Berninghoff E."/>
            <person name="Ploetz M."/>
            <person name="Abdulmawjood A."/>
        </authorList>
    </citation>
    <scope>NUCLEOTIDE SEQUENCE [LARGE SCALE GENOMIC DNA]</scope>
    <source>
        <strain evidence="2 3">DSM 25104</strain>
    </source>
</reference>
<organism evidence="2 3">
    <name type="scientific">Arcanobacterium canis</name>
    <dbReference type="NCBI Taxonomy" id="999183"/>
    <lineage>
        <taxon>Bacteria</taxon>
        <taxon>Bacillati</taxon>
        <taxon>Actinomycetota</taxon>
        <taxon>Actinomycetes</taxon>
        <taxon>Actinomycetales</taxon>
        <taxon>Actinomycetaceae</taxon>
        <taxon>Arcanobacterium</taxon>
    </lineage>
</organism>
<dbReference type="Proteomes" id="UP001215216">
    <property type="component" value="Chromosome"/>
</dbReference>
<accession>A0ABY8G1H2</accession>
<dbReference type="PROSITE" id="PS51186">
    <property type="entry name" value="GNAT"/>
    <property type="match status" value="1"/>
</dbReference>
<keyword evidence="3" id="KW-1185">Reference proteome</keyword>
<dbReference type="SUPFAM" id="SSF55729">
    <property type="entry name" value="Acyl-CoA N-acyltransferases (Nat)"/>
    <property type="match status" value="1"/>
</dbReference>
<proteinExistence type="predicted"/>
<name>A0ABY8G1H2_9ACTO</name>
<dbReference type="InterPro" id="IPR016181">
    <property type="entry name" value="Acyl_CoA_acyltransferase"/>
</dbReference>
<dbReference type="RefSeq" id="WP_278013333.1">
    <property type="nucleotide sequence ID" value="NZ_CP121208.1"/>
</dbReference>
<evidence type="ECO:0000313" key="2">
    <source>
        <dbReference type="EMBL" id="WFM83938.1"/>
    </source>
</evidence>
<evidence type="ECO:0000313" key="3">
    <source>
        <dbReference type="Proteomes" id="UP001215216"/>
    </source>
</evidence>
<dbReference type="EMBL" id="CP121208">
    <property type="protein sequence ID" value="WFM83938.1"/>
    <property type="molecule type" value="Genomic_DNA"/>
</dbReference>
<dbReference type="Gene3D" id="3.40.630.30">
    <property type="match status" value="1"/>
</dbReference>
<protein>
    <submittedName>
        <fullName evidence="2">GNAT family N-acetyltransferase</fullName>
    </submittedName>
</protein>
<feature type="domain" description="N-acetyltransferase" evidence="1">
    <location>
        <begin position="6"/>
        <end position="166"/>
    </location>
</feature>
<sequence>MSLAATELVSFTSPFAQDALALYHKAFPPAELVPEEDIARLVGEGKIQATAFHDGDVFLGGTISMHWDDIFYLVFLATHSQQRGRGVGGAILNYYRDLYPQHRHILELETLDDDRAPNGEQRVARERFYLRHGFRYAGFSSVEEGGVFDFLIRGGDISLGEVKEMIEEKIGAWQVELIERPRKSDKHFVWRS</sequence>
<dbReference type="CDD" id="cd04301">
    <property type="entry name" value="NAT_SF"/>
    <property type="match status" value="1"/>
</dbReference>
<gene>
    <name evidence="2" type="ORF">P7079_02875</name>
</gene>
<dbReference type="InterPro" id="IPR000182">
    <property type="entry name" value="GNAT_dom"/>
</dbReference>
<evidence type="ECO:0000259" key="1">
    <source>
        <dbReference type="PROSITE" id="PS51186"/>
    </source>
</evidence>
<dbReference type="Pfam" id="PF13508">
    <property type="entry name" value="Acetyltransf_7"/>
    <property type="match status" value="1"/>
</dbReference>